<evidence type="ECO:0000256" key="5">
    <source>
        <dbReference type="ARBA" id="ARBA00022989"/>
    </source>
</evidence>
<keyword evidence="10 11" id="KW-0407">Ion channel</keyword>
<dbReference type="PANTHER" id="PTHR11690">
    <property type="entry name" value="AMILORIDE-SENSITIVE SODIUM CHANNEL-RELATED"/>
    <property type="match status" value="1"/>
</dbReference>
<comment type="subcellular location">
    <subcellularLocation>
        <location evidence="1">Membrane</location>
        <topology evidence="1">Multi-pass membrane protein</topology>
    </subcellularLocation>
</comment>
<dbReference type="GeneID" id="110244853"/>
<dbReference type="GO" id="GO:0005886">
    <property type="term" value="C:plasma membrane"/>
    <property type="evidence" value="ECO:0007669"/>
    <property type="project" value="TreeGrafter"/>
</dbReference>
<evidence type="ECO:0000256" key="11">
    <source>
        <dbReference type="RuleBase" id="RU000679"/>
    </source>
</evidence>
<evidence type="ECO:0000256" key="4">
    <source>
        <dbReference type="ARBA" id="ARBA00022692"/>
    </source>
</evidence>
<dbReference type="RefSeq" id="XP_020906739.1">
    <property type="nucleotide sequence ID" value="XM_021051080.2"/>
</dbReference>
<dbReference type="KEGG" id="epa:110244853"/>
<proteinExistence type="inferred from homology"/>
<dbReference type="PANTHER" id="PTHR11690:SF222">
    <property type="entry name" value="AMILORIDE-SENSITIVE SODIUM CHANNEL SUBUNIT GAMMA"/>
    <property type="match status" value="1"/>
</dbReference>
<evidence type="ECO:0000313" key="13">
    <source>
        <dbReference type="EnsemblMetazoa" id="XP_028516586.1"/>
    </source>
</evidence>
<keyword evidence="7 11" id="KW-0406">Ion transport</keyword>
<dbReference type="Pfam" id="PF00858">
    <property type="entry name" value="ASC"/>
    <property type="match status" value="1"/>
</dbReference>
<keyword evidence="3 11" id="KW-0894">Sodium channel</keyword>
<dbReference type="Gene3D" id="2.60.470.10">
    <property type="entry name" value="Acid-sensing ion channels like domains"/>
    <property type="match status" value="1"/>
</dbReference>
<evidence type="ECO:0000313" key="14">
    <source>
        <dbReference type="Proteomes" id="UP000887567"/>
    </source>
</evidence>
<evidence type="ECO:0000256" key="10">
    <source>
        <dbReference type="ARBA" id="ARBA00023303"/>
    </source>
</evidence>
<evidence type="ECO:0000256" key="2">
    <source>
        <dbReference type="ARBA" id="ARBA00022448"/>
    </source>
</evidence>
<organism evidence="13 14">
    <name type="scientific">Exaiptasia diaphana</name>
    <name type="common">Tropical sea anemone</name>
    <name type="synonym">Aiptasia pulchella</name>
    <dbReference type="NCBI Taxonomy" id="2652724"/>
    <lineage>
        <taxon>Eukaryota</taxon>
        <taxon>Metazoa</taxon>
        <taxon>Cnidaria</taxon>
        <taxon>Anthozoa</taxon>
        <taxon>Hexacorallia</taxon>
        <taxon>Actiniaria</taxon>
        <taxon>Aiptasiidae</taxon>
        <taxon>Exaiptasia</taxon>
    </lineage>
</organism>
<protein>
    <submittedName>
        <fullName evidence="13">Uncharacterized protein</fullName>
    </submittedName>
</protein>
<feature type="transmembrane region" description="Helical" evidence="12">
    <location>
        <begin position="363"/>
        <end position="387"/>
    </location>
</feature>
<dbReference type="OMA" id="ETICTIA"/>
<keyword evidence="14" id="KW-1185">Reference proteome</keyword>
<evidence type="ECO:0000256" key="3">
    <source>
        <dbReference type="ARBA" id="ARBA00022461"/>
    </source>
</evidence>
<sequence length="406" mass="46417">MMRKSRIIGTDAEVFLDKLNIFKKVFSPNESANKTLSSSFDIEKAVKEFGHNAKDMMKVCTWDGKLCNSRNVTTRFSQMYGLCHTFNPGKEHHPLLFSTSVKRNRALHLLLDIDVGDYFGITSYFSTGIRMVIHDQDEEPMVEANGIDASPGHMITMNIERREYISLPSPYKSECGSRPLETSKSYTQSKCLMECETRKVIRQCGCKLLGMADLPGFKGSKYCNPEELTSCLFANLTIEEGQNIETVLAKFSITYDSSFSSDNPKEECNCPKPCKKIQYKIAQLNTVTALSESFWNDYYSAYKQNSPNGDSNGYIKAIVDRERKRIRENWLTLIIYYGDLHTVRTTEKVAYDMTDFGSDVRGYLGLFLGCSVLTVFEIFDFILCYYLSKQRASFEVEQVRETNEKM</sequence>
<evidence type="ECO:0000256" key="8">
    <source>
        <dbReference type="ARBA" id="ARBA00023136"/>
    </source>
</evidence>
<evidence type="ECO:0000256" key="7">
    <source>
        <dbReference type="ARBA" id="ARBA00023065"/>
    </source>
</evidence>
<keyword evidence="5 12" id="KW-1133">Transmembrane helix</keyword>
<dbReference type="PRINTS" id="PR01078">
    <property type="entry name" value="AMINACHANNEL"/>
</dbReference>
<dbReference type="OrthoDB" id="6021021at2759"/>
<dbReference type="PROSITE" id="PS01206">
    <property type="entry name" value="ASC"/>
    <property type="match status" value="1"/>
</dbReference>
<evidence type="ECO:0000256" key="12">
    <source>
        <dbReference type="SAM" id="Phobius"/>
    </source>
</evidence>
<comment type="similarity">
    <text evidence="11">Belongs to the amiloride-sensitive sodium channel (TC 1.A.6) family.</text>
</comment>
<reference evidence="13" key="1">
    <citation type="submission" date="2022-11" db="UniProtKB">
        <authorList>
            <consortium name="EnsemblMetazoa"/>
        </authorList>
    </citation>
    <scope>IDENTIFICATION</scope>
</reference>
<keyword evidence="8 12" id="KW-0472">Membrane</keyword>
<dbReference type="InterPro" id="IPR001873">
    <property type="entry name" value="ENaC"/>
</dbReference>
<dbReference type="RefSeq" id="XP_028516586.1">
    <property type="nucleotide sequence ID" value="XM_028660785.1"/>
</dbReference>
<dbReference type="AlphaFoldDB" id="A0A913YR24"/>
<keyword evidence="9 11" id="KW-0739">Sodium transport</keyword>
<dbReference type="InterPro" id="IPR020903">
    <property type="entry name" value="ENaC_CS"/>
</dbReference>
<evidence type="ECO:0000256" key="1">
    <source>
        <dbReference type="ARBA" id="ARBA00004141"/>
    </source>
</evidence>
<accession>A0A913YR24</accession>
<name>A0A913YR24_EXADI</name>
<keyword evidence="6" id="KW-0915">Sodium</keyword>
<dbReference type="EnsemblMetazoa" id="XM_028660785.1">
    <property type="protein sequence ID" value="XP_028516586.1"/>
    <property type="gene ID" value="LOC110244853"/>
</dbReference>
<dbReference type="Gene3D" id="1.10.287.770">
    <property type="entry name" value="YojJ-like"/>
    <property type="match status" value="1"/>
</dbReference>
<dbReference type="Proteomes" id="UP000887567">
    <property type="component" value="Unplaced"/>
</dbReference>
<keyword evidence="2 11" id="KW-0813">Transport</keyword>
<evidence type="ECO:0000256" key="9">
    <source>
        <dbReference type="ARBA" id="ARBA00023201"/>
    </source>
</evidence>
<dbReference type="EnsemblMetazoa" id="XM_021051080.2">
    <property type="protein sequence ID" value="XP_020906739.1"/>
    <property type="gene ID" value="LOC110244853"/>
</dbReference>
<dbReference type="GO" id="GO:0015280">
    <property type="term" value="F:ligand-gated sodium channel activity"/>
    <property type="evidence" value="ECO:0007669"/>
    <property type="project" value="TreeGrafter"/>
</dbReference>
<evidence type="ECO:0000256" key="6">
    <source>
        <dbReference type="ARBA" id="ARBA00023053"/>
    </source>
</evidence>
<keyword evidence="4 11" id="KW-0812">Transmembrane</keyword>